<keyword evidence="1" id="KW-0597">Phosphoprotein</keyword>
<dbReference type="InterPro" id="IPR007492">
    <property type="entry name" value="LytTR_DNA-bd_dom"/>
</dbReference>
<dbReference type="SMART" id="SM00448">
    <property type="entry name" value="REC"/>
    <property type="match status" value="1"/>
</dbReference>
<evidence type="ECO:0000259" key="2">
    <source>
        <dbReference type="PROSITE" id="PS50110"/>
    </source>
</evidence>
<dbReference type="EMBL" id="CP150096">
    <property type="protein sequence ID" value="WZN48353.1"/>
    <property type="molecule type" value="Genomic_DNA"/>
</dbReference>
<feature type="modified residue" description="4-aspartylphosphate" evidence="1">
    <location>
        <position position="54"/>
    </location>
</feature>
<dbReference type="Proteomes" id="UP001449657">
    <property type="component" value="Chromosome"/>
</dbReference>
<dbReference type="PROSITE" id="PS50930">
    <property type="entry name" value="HTH_LYTTR"/>
    <property type="match status" value="1"/>
</dbReference>
<gene>
    <name evidence="4" type="ORF">WJU22_09215</name>
</gene>
<dbReference type="PANTHER" id="PTHR37299:SF1">
    <property type="entry name" value="STAGE 0 SPORULATION PROTEIN A HOMOLOG"/>
    <property type="match status" value="1"/>
</dbReference>
<name>A0ABZ2Z9F0_9BACT</name>
<dbReference type="SUPFAM" id="SSF52172">
    <property type="entry name" value="CheY-like"/>
    <property type="match status" value="1"/>
</dbReference>
<dbReference type="Pfam" id="PF00072">
    <property type="entry name" value="Response_reg"/>
    <property type="match status" value="1"/>
</dbReference>
<accession>A0ABZ2Z9F0</accession>
<feature type="domain" description="Response regulatory" evidence="2">
    <location>
        <begin position="3"/>
        <end position="114"/>
    </location>
</feature>
<evidence type="ECO:0000259" key="3">
    <source>
        <dbReference type="PROSITE" id="PS50930"/>
    </source>
</evidence>
<dbReference type="SMART" id="SM00850">
    <property type="entry name" value="LytTR"/>
    <property type="match status" value="1"/>
</dbReference>
<dbReference type="PROSITE" id="PS50110">
    <property type="entry name" value="RESPONSE_REGULATORY"/>
    <property type="match status" value="1"/>
</dbReference>
<feature type="domain" description="HTH LytTR-type" evidence="3">
    <location>
        <begin position="132"/>
        <end position="236"/>
    </location>
</feature>
<evidence type="ECO:0000313" key="5">
    <source>
        <dbReference type="Proteomes" id="UP001449657"/>
    </source>
</evidence>
<evidence type="ECO:0000313" key="4">
    <source>
        <dbReference type="EMBL" id="WZN48353.1"/>
    </source>
</evidence>
<evidence type="ECO:0000256" key="1">
    <source>
        <dbReference type="PROSITE-ProRule" id="PRU00169"/>
    </source>
</evidence>
<dbReference type="Gene3D" id="2.40.50.1020">
    <property type="entry name" value="LytTr DNA-binding domain"/>
    <property type="match status" value="1"/>
</dbReference>
<dbReference type="GO" id="GO:0003677">
    <property type="term" value="F:DNA binding"/>
    <property type="evidence" value="ECO:0007669"/>
    <property type="project" value="UniProtKB-KW"/>
</dbReference>
<dbReference type="InterPro" id="IPR011006">
    <property type="entry name" value="CheY-like_superfamily"/>
</dbReference>
<dbReference type="Gene3D" id="3.40.50.2300">
    <property type="match status" value="1"/>
</dbReference>
<organism evidence="4 5">
    <name type="scientific">Chitinophaga caseinilytica</name>
    <dbReference type="NCBI Taxonomy" id="2267521"/>
    <lineage>
        <taxon>Bacteria</taxon>
        <taxon>Pseudomonadati</taxon>
        <taxon>Bacteroidota</taxon>
        <taxon>Chitinophagia</taxon>
        <taxon>Chitinophagales</taxon>
        <taxon>Chitinophagaceae</taxon>
        <taxon>Chitinophaga</taxon>
    </lineage>
</organism>
<dbReference type="InterPro" id="IPR001789">
    <property type="entry name" value="Sig_transdc_resp-reg_receiver"/>
</dbReference>
<protein>
    <submittedName>
        <fullName evidence="4">LytTR family DNA-binding domain-containing protein</fullName>
    </submittedName>
</protein>
<proteinExistence type="predicted"/>
<sequence length="236" mass="26869">MIQALIIDDERLARNDLRGVLKSFPQVEITGEAANIREAERLIAELRPQLLFLDIEMPEGTGFQLLENLDVAPHVIFTTAYDAHAIRAFEINALDYLLKPVTEKRLQEALARIPPASPAAPATAYLPIHEKIFVKDGDRCWFIPLADIRLLEAADDYVRLRFGKHTALLARSLQSFEPRLDPQYFFRASRRHIVNLQHVQSVSLLPSQLLQLEMSDGSLVPLSRRQTVLFRELRGI</sequence>
<dbReference type="PANTHER" id="PTHR37299">
    <property type="entry name" value="TRANSCRIPTIONAL REGULATOR-RELATED"/>
    <property type="match status" value="1"/>
</dbReference>
<keyword evidence="5" id="KW-1185">Reference proteome</keyword>
<reference evidence="4 5" key="1">
    <citation type="submission" date="2024-03" db="EMBL/GenBank/DDBJ databases">
        <title>Chitinophaga caseinilytica sp. nov., a casein hydrolysing bacterium isolated from forest soil.</title>
        <authorList>
            <person name="Lee D.S."/>
            <person name="Han D.M."/>
            <person name="Baek J.H."/>
            <person name="Choi D.G."/>
            <person name="Jeon J.H."/>
            <person name="Jeon C.O."/>
        </authorList>
    </citation>
    <scope>NUCLEOTIDE SEQUENCE [LARGE SCALE GENOMIC DNA]</scope>
    <source>
        <strain evidence="4 5">KACC 19118</strain>
    </source>
</reference>
<dbReference type="InterPro" id="IPR046947">
    <property type="entry name" value="LytR-like"/>
</dbReference>
<keyword evidence="4" id="KW-0238">DNA-binding</keyword>
<dbReference type="RefSeq" id="WP_341842947.1">
    <property type="nucleotide sequence ID" value="NZ_CP149792.1"/>
</dbReference>
<dbReference type="Pfam" id="PF04397">
    <property type="entry name" value="LytTR"/>
    <property type="match status" value="1"/>
</dbReference>